<evidence type="ECO:0000313" key="9">
    <source>
        <dbReference type="Proteomes" id="UP000670092"/>
    </source>
</evidence>
<dbReference type="PANTHER" id="PTHR10270">
    <property type="entry name" value="SOX TRANSCRIPTION FACTOR"/>
    <property type="match status" value="1"/>
</dbReference>
<gene>
    <name evidence="7" type="primary">MAT1-2-1</name>
    <name evidence="8" type="ORF">I7I52_05414</name>
</gene>
<dbReference type="InterPro" id="IPR036910">
    <property type="entry name" value="HMG_box_dom_sf"/>
</dbReference>
<evidence type="ECO:0000259" key="6">
    <source>
        <dbReference type="PROSITE" id="PS50118"/>
    </source>
</evidence>
<dbReference type="GO" id="GO:0030154">
    <property type="term" value="P:cell differentiation"/>
    <property type="evidence" value="ECO:0007669"/>
    <property type="project" value="TreeGrafter"/>
</dbReference>
<proteinExistence type="predicted"/>
<organism evidence="7">
    <name type="scientific">Ajellomyces capsulatus</name>
    <name type="common">Darling's disease fungus</name>
    <name type="synonym">Histoplasma capsulatum</name>
    <dbReference type="NCBI Taxonomy" id="5037"/>
    <lineage>
        <taxon>Eukaryota</taxon>
        <taxon>Fungi</taxon>
        <taxon>Dikarya</taxon>
        <taxon>Ascomycota</taxon>
        <taxon>Pezizomycotina</taxon>
        <taxon>Eurotiomycetes</taxon>
        <taxon>Eurotiomycetidae</taxon>
        <taxon>Onygenales</taxon>
        <taxon>Ajellomycetaceae</taxon>
        <taxon>Histoplasma</taxon>
    </lineage>
</organism>
<dbReference type="GO" id="GO:0001228">
    <property type="term" value="F:DNA-binding transcription activator activity, RNA polymerase II-specific"/>
    <property type="evidence" value="ECO:0007669"/>
    <property type="project" value="TreeGrafter"/>
</dbReference>
<keyword evidence="1" id="KW-0805">Transcription regulation</keyword>
<keyword evidence="2 4" id="KW-0238">DNA-binding</keyword>
<evidence type="ECO:0000256" key="3">
    <source>
        <dbReference type="ARBA" id="ARBA00023163"/>
    </source>
</evidence>
<evidence type="ECO:0000256" key="2">
    <source>
        <dbReference type="ARBA" id="ARBA00023125"/>
    </source>
</evidence>
<feature type="domain" description="HMG box" evidence="6">
    <location>
        <begin position="200"/>
        <end position="268"/>
    </location>
</feature>
<dbReference type="VEuPathDB" id="FungiDB:I7I52_05414"/>
<keyword evidence="4" id="KW-0539">Nucleus</keyword>
<dbReference type="Pfam" id="PF00505">
    <property type="entry name" value="HMG_box"/>
    <property type="match status" value="1"/>
</dbReference>
<keyword evidence="3" id="KW-0804">Transcription</keyword>
<evidence type="ECO:0000313" key="7">
    <source>
        <dbReference type="EMBL" id="ABO26867.1"/>
    </source>
</evidence>
<dbReference type="SMART" id="SM00398">
    <property type="entry name" value="HMG"/>
    <property type="match status" value="1"/>
</dbReference>
<reference evidence="7" key="2">
    <citation type="submission" date="2007-02" db="EMBL/GenBank/DDBJ databases">
        <authorList>
            <person name="Bubnick M.C."/>
            <person name="Smulian A.G."/>
        </authorList>
    </citation>
    <scope>NUCLEOTIDE SEQUENCE</scope>
    <source>
        <strain evidence="7">G186AR</strain>
    </source>
</reference>
<dbReference type="PROSITE" id="PS50118">
    <property type="entry name" value="HMG_BOX_2"/>
    <property type="match status" value="1"/>
</dbReference>
<dbReference type="EMBL" id="EF433756">
    <property type="protein sequence ID" value="ABO26867.1"/>
    <property type="molecule type" value="Genomic_DNA"/>
</dbReference>
<name>A4GUJ0_AJECA</name>
<dbReference type="GO" id="GO:0000978">
    <property type="term" value="F:RNA polymerase II cis-regulatory region sequence-specific DNA binding"/>
    <property type="evidence" value="ECO:0007669"/>
    <property type="project" value="TreeGrafter"/>
</dbReference>
<protein>
    <submittedName>
        <fullName evidence="7">Mating locus 1-2-1</fullName>
    </submittedName>
</protein>
<dbReference type="AlphaFoldDB" id="A4GUJ0"/>
<feature type="region of interest" description="Disordered" evidence="5">
    <location>
        <begin position="260"/>
        <end position="288"/>
    </location>
</feature>
<evidence type="ECO:0000256" key="5">
    <source>
        <dbReference type="SAM" id="MobiDB-lite"/>
    </source>
</evidence>
<dbReference type="Proteomes" id="UP000670092">
    <property type="component" value="Unassembled WGS sequence"/>
</dbReference>
<accession>A4GUJ0</accession>
<dbReference type="SUPFAM" id="SSF47095">
    <property type="entry name" value="HMG-box"/>
    <property type="match status" value="1"/>
</dbReference>
<dbReference type="GO" id="GO:0000122">
    <property type="term" value="P:negative regulation of transcription by RNA polymerase II"/>
    <property type="evidence" value="ECO:0007669"/>
    <property type="project" value="TreeGrafter"/>
</dbReference>
<reference evidence="8 9" key="3">
    <citation type="submission" date="2021-01" db="EMBL/GenBank/DDBJ databases">
        <title>Chromosome-level genome assembly of a human fungal pathogen reveals clustering of transcriptionally co-regulated genes.</title>
        <authorList>
            <person name="Voorhies M."/>
            <person name="Cohen S."/>
            <person name="Shea T.P."/>
            <person name="Petrus S."/>
            <person name="Munoz J.F."/>
            <person name="Poplawski S."/>
            <person name="Goldman W.E."/>
            <person name="Michael T."/>
            <person name="Cuomo C.A."/>
            <person name="Sil A."/>
            <person name="Beyhan S."/>
        </authorList>
    </citation>
    <scope>NUCLEOTIDE SEQUENCE [LARGE SCALE GENOMIC DNA]</scope>
    <source>
        <strain evidence="8 9">G184AR</strain>
    </source>
</reference>
<dbReference type="Gene3D" id="1.10.30.10">
    <property type="entry name" value="High mobility group box domain"/>
    <property type="match status" value="1"/>
</dbReference>
<evidence type="ECO:0000313" key="8">
    <source>
        <dbReference type="EMBL" id="KAG5293929.1"/>
    </source>
</evidence>
<feature type="DNA-binding region" description="HMG box" evidence="4">
    <location>
        <begin position="200"/>
        <end position="268"/>
    </location>
</feature>
<dbReference type="OrthoDB" id="6247875at2759"/>
<dbReference type="InterPro" id="IPR050140">
    <property type="entry name" value="SRY-related_HMG-box_TF-like"/>
</dbReference>
<dbReference type="GO" id="GO:0005634">
    <property type="term" value="C:nucleus"/>
    <property type="evidence" value="ECO:0007669"/>
    <property type="project" value="UniProtKB-UniRule"/>
</dbReference>
<dbReference type="CDD" id="cd01389">
    <property type="entry name" value="HMG-box_ROX1-like"/>
    <property type="match status" value="1"/>
</dbReference>
<dbReference type="FunFam" id="1.10.30.10:FF:000041">
    <property type="entry name" value="HMG box family protein"/>
    <property type="match status" value="1"/>
</dbReference>
<reference evidence="7" key="1">
    <citation type="journal article" date="2007" name="Eukaryot. Cell">
        <title>The MAT1 locus of Histoplasma capsulatum is responsive in a mating type-specific manner.</title>
        <authorList>
            <person name="Bubnick M."/>
            <person name="Smulian A.G."/>
        </authorList>
    </citation>
    <scope>NUCLEOTIDE SEQUENCE</scope>
    <source>
        <strain evidence="7">G186AR</strain>
    </source>
</reference>
<evidence type="ECO:0000256" key="1">
    <source>
        <dbReference type="ARBA" id="ARBA00023015"/>
    </source>
</evidence>
<dbReference type="InterPro" id="IPR009071">
    <property type="entry name" value="HMG_box_dom"/>
</dbReference>
<sequence length="421" mass="46732">MSSALLPSLLSSSTMTTTFSLEPLHFCHYSTTLEIYFSIINLINDTLKSPCFTVSRLLSSCSDQARVSKPLIEMAMATASAVKPMSGSLDLVIELIWQHAMAHLKSTKNEILLPADINTVIGQDNVEKIKDRLSALLSTPVVAFKDDVNRVYRIMPTPVLDGIVDAAVVQVMPMIVTSNEQSVSSSPKVNKVTLEKPEKIPRPPNAFILYRRHHHPLVKATHPDFHNNEISVLLGKKWKAESAETKAHFKSLADEIKVQHAKDHPDYQYAPRKPSEKKRRSTSRRDTHQLELNDMQVVSSTQFGAGEVVTPISQSDVAYVNSLSPASDENNIANDDRNFDLIVPLSPGRGFTNMTMNHSTNYVMGFEDAGFMNFQVRRPGTTVTPPPQHTTQSHVVTTTGLAGNWSNLDFEFDNYFAGLGQ</sequence>
<dbReference type="EMBL" id="JAEVHI010000004">
    <property type="protein sequence ID" value="KAG5293929.1"/>
    <property type="molecule type" value="Genomic_DNA"/>
</dbReference>
<dbReference type="PANTHER" id="PTHR10270:SF161">
    <property type="entry name" value="SEX-DETERMINING REGION Y PROTEIN"/>
    <property type="match status" value="1"/>
</dbReference>
<evidence type="ECO:0000256" key="4">
    <source>
        <dbReference type="PROSITE-ProRule" id="PRU00267"/>
    </source>
</evidence>